<accession>B1XXP5</accession>
<evidence type="ECO:0000256" key="1">
    <source>
        <dbReference type="SAM" id="SignalP"/>
    </source>
</evidence>
<organism evidence="2 3">
    <name type="scientific">Leptothrix cholodnii (strain ATCC 51168 / LMG 8142 / SP-6)</name>
    <name type="common">Leptothrix discophora (strain SP-6)</name>
    <dbReference type="NCBI Taxonomy" id="395495"/>
    <lineage>
        <taxon>Bacteria</taxon>
        <taxon>Pseudomonadati</taxon>
        <taxon>Pseudomonadota</taxon>
        <taxon>Betaproteobacteria</taxon>
        <taxon>Burkholderiales</taxon>
        <taxon>Sphaerotilaceae</taxon>
        <taxon>Leptothrix</taxon>
    </lineage>
</organism>
<feature type="chain" id="PRO_5002772621" evidence="1">
    <location>
        <begin position="22"/>
        <end position="132"/>
    </location>
</feature>
<evidence type="ECO:0000313" key="2">
    <source>
        <dbReference type="EMBL" id="ACB36364.1"/>
    </source>
</evidence>
<gene>
    <name evidence="2" type="ordered locus">Lcho_4112</name>
</gene>
<sequence precursor="true">MVRIAALLMSLFLFAPCAASAQTLWLCVLSEDAVRLVCVAETDPLDAVEVVDAATPAQAVVNGTAFPLDPKRSYSIDLWSPPTEMDFVEQLAQASLCHRSAGCRAVVAGERWLAYSPSTRSAVTAGRIASRR</sequence>
<dbReference type="HOGENOM" id="CLU_1914457_0_0_4"/>
<keyword evidence="1" id="KW-0732">Signal</keyword>
<dbReference type="STRING" id="395495.Lcho_4112"/>
<reference evidence="2 3" key="1">
    <citation type="submission" date="2008-03" db="EMBL/GenBank/DDBJ databases">
        <title>Complete sequence of Leptothrix cholodnii SP-6.</title>
        <authorList>
            <consortium name="US DOE Joint Genome Institute"/>
            <person name="Copeland A."/>
            <person name="Lucas S."/>
            <person name="Lapidus A."/>
            <person name="Glavina del Rio T."/>
            <person name="Dalin E."/>
            <person name="Tice H."/>
            <person name="Bruce D."/>
            <person name="Goodwin L."/>
            <person name="Pitluck S."/>
            <person name="Chertkov O."/>
            <person name="Brettin T."/>
            <person name="Detter J.C."/>
            <person name="Han C."/>
            <person name="Kuske C.R."/>
            <person name="Schmutz J."/>
            <person name="Larimer F."/>
            <person name="Land M."/>
            <person name="Hauser L."/>
            <person name="Kyrpides N."/>
            <person name="Lykidis A."/>
            <person name="Emerson D."/>
            <person name="Richardson P."/>
        </authorList>
    </citation>
    <scope>NUCLEOTIDE SEQUENCE [LARGE SCALE GENOMIC DNA]</scope>
    <source>
        <strain evidence="3">ATCC 51168 / LMG 8142 / SP-6</strain>
    </source>
</reference>
<dbReference type="OrthoDB" id="9938521at2"/>
<dbReference type="AlphaFoldDB" id="B1XXP5"/>
<proteinExistence type="predicted"/>
<dbReference type="Proteomes" id="UP000001693">
    <property type="component" value="Chromosome"/>
</dbReference>
<protein>
    <submittedName>
        <fullName evidence="2">Uncharacterized protein</fullName>
    </submittedName>
</protein>
<name>B1XXP5_LEPCP</name>
<dbReference type="EMBL" id="CP001013">
    <property type="protein sequence ID" value="ACB36364.1"/>
    <property type="molecule type" value="Genomic_DNA"/>
</dbReference>
<dbReference type="RefSeq" id="WP_012349107.1">
    <property type="nucleotide sequence ID" value="NC_010524.1"/>
</dbReference>
<feature type="signal peptide" evidence="1">
    <location>
        <begin position="1"/>
        <end position="21"/>
    </location>
</feature>
<keyword evidence="3" id="KW-1185">Reference proteome</keyword>
<evidence type="ECO:0000313" key="3">
    <source>
        <dbReference type="Proteomes" id="UP000001693"/>
    </source>
</evidence>
<dbReference type="KEGG" id="lch:Lcho_4112"/>